<gene>
    <name evidence="9" type="ORF">BDCR2A_01600</name>
</gene>
<evidence type="ECO:0000256" key="3">
    <source>
        <dbReference type="ARBA" id="ARBA00022729"/>
    </source>
</evidence>
<evidence type="ECO:0000256" key="2">
    <source>
        <dbReference type="ARBA" id="ARBA00004459"/>
    </source>
</evidence>
<name>W6TGD0_9SPIR</name>
<evidence type="ECO:0000256" key="6">
    <source>
        <dbReference type="ARBA" id="ARBA00023237"/>
    </source>
</evidence>
<dbReference type="EMBL" id="AZIT01000042">
    <property type="protein sequence ID" value="ETZ17475.1"/>
    <property type="molecule type" value="Genomic_DNA"/>
</dbReference>
<sequence length="67" mass="7097">MLMMINLKKDAIIAGGIALRGMAKEGKFIVKEIGDRKTGAESAKGAAAKAVNKVLSTLIIAIRNKQE</sequence>
<keyword evidence="6 8" id="KW-0998">Cell outer membrane</keyword>
<dbReference type="GO" id="GO:0009279">
    <property type="term" value="C:cell outer membrane"/>
    <property type="evidence" value="ECO:0007669"/>
    <property type="project" value="UniProtKB-SubCell"/>
</dbReference>
<accession>W6TGD0</accession>
<proteinExistence type="predicted"/>
<keyword evidence="3" id="KW-0732">Signal</keyword>
<dbReference type="InterPro" id="IPR000680">
    <property type="entry name" value="Borrelia_lipo"/>
</dbReference>
<evidence type="ECO:0000256" key="1">
    <source>
        <dbReference type="ARBA" id="ARBA00003932"/>
    </source>
</evidence>
<comment type="caution">
    <text evidence="9">The sequence shown here is derived from an EMBL/GenBank/DDBJ whole genome shotgun (WGS) entry which is preliminary data.</text>
</comment>
<keyword evidence="4 8" id="KW-0472">Membrane</keyword>
<dbReference type="AlphaFoldDB" id="W6TGD0"/>
<keyword evidence="7 8" id="KW-0449">Lipoprotein</keyword>
<protein>
    <recommendedName>
        <fullName evidence="8">Variable large protein</fullName>
    </recommendedName>
</protein>
<dbReference type="PATRIC" id="fig|1432657.3.peg.1529"/>
<dbReference type="SUPFAM" id="SSF74748">
    <property type="entry name" value="Variable surface antigen VlsE"/>
    <property type="match status" value="1"/>
</dbReference>
<organism evidence="9 10">
    <name type="scientific">Borrelia duttonii CR2A</name>
    <dbReference type="NCBI Taxonomy" id="1432657"/>
    <lineage>
        <taxon>Bacteria</taxon>
        <taxon>Pseudomonadati</taxon>
        <taxon>Spirochaetota</taxon>
        <taxon>Spirochaetia</taxon>
        <taxon>Spirochaetales</taxon>
        <taxon>Borreliaceae</taxon>
        <taxon>Borrelia</taxon>
    </lineage>
</organism>
<evidence type="ECO:0000256" key="4">
    <source>
        <dbReference type="ARBA" id="ARBA00023136"/>
    </source>
</evidence>
<dbReference type="Proteomes" id="UP000019148">
    <property type="component" value="Unassembled WGS sequence"/>
</dbReference>
<evidence type="ECO:0000313" key="10">
    <source>
        <dbReference type="Proteomes" id="UP000019148"/>
    </source>
</evidence>
<evidence type="ECO:0000313" key="9">
    <source>
        <dbReference type="EMBL" id="ETZ17475.1"/>
    </source>
</evidence>
<comment type="subcellular location">
    <subcellularLocation>
        <location evidence="2 8">Cell outer membrane</location>
        <topology evidence="2 8">Lipid-anchor</topology>
    </subcellularLocation>
</comment>
<dbReference type="Pfam" id="PF00921">
    <property type="entry name" value="Lipoprotein_2"/>
    <property type="match status" value="1"/>
</dbReference>
<evidence type="ECO:0000256" key="5">
    <source>
        <dbReference type="ARBA" id="ARBA00023139"/>
    </source>
</evidence>
<keyword evidence="5 8" id="KW-0564">Palmitate</keyword>
<evidence type="ECO:0000256" key="7">
    <source>
        <dbReference type="ARBA" id="ARBA00023288"/>
    </source>
</evidence>
<reference evidence="9 10" key="1">
    <citation type="submission" date="2013-12" db="EMBL/GenBank/DDBJ databases">
        <title>Comparative genomics of relapsing fever spirochetes.</title>
        <authorList>
            <person name="Schwan T.G."/>
            <person name="Raffel S.J."/>
            <person name="Porcella S.F."/>
        </authorList>
    </citation>
    <scope>NUCLEOTIDE SEQUENCE [LARGE SCALE GENOMIC DNA]</scope>
    <source>
        <strain evidence="9 10">CR2A</strain>
    </source>
</reference>
<comment type="function">
    <text evidence="1 8">The Vlp and Vsp proteins are antigenically distinct proteins, only one vlp or vsp gene is transcriptionally active at any one time. Switching between these genes is a mechanism of host immune response evasion.</text>
</comment>
<evidence type="ECO:0000256" key="8">
    <source>
        <dbReference type="RuleBase" id="RU363105"/>
    </source>
</evidence>